<evidence type="ECO:0008006" key="3">
    <source>
        <dbReference type="Google" id="ProtNLM"/>
    </source>
</evidence>
<protein>
    <recommendedName>
        <fullName evidence="3">F-box domain-containing protein</fullName>
    </recommendedName>
</protein>
<gene>
    <name evidence="1" type="ORF">ARMSODRAFT_1085853</name>
</gene>
<dbReference type="AlphaFoldDB" id="A0A2H3BP54"/>
<accession>A0A2H3BP54</accession>
<dbReference type="EMBL" id="KZ293435">
    <property type="protein sequence ID" value="PBK67828.1"/>
    <property type="molecule type" value="Genomic_DNA"/>
</dbReference>
<proteinExistence type="predicted"/>
<name>A0A2H3BP54_9AGAR</name>
<reference evidence="2" key="1">
    <citation type="journal article" date="2017" name="Nat. Ecol. Evol.">
        <title>Genome expansion and lineage-specific genetic innovations in the forest pathogenic fungi Armillaria.</title>
        <authorList>
            <person name="Sipos G."/>
            <person name="Prasanna A.N."/>
            <person name="Walter M.C."/>
            <person name="O'Connor E."/>
            <person name="Balint B."/>
            <person name="Krizsan K."/>
            <person name="Kiss B."/>
            <person name="Hess J."/>
            <person name="Varga T."/>
            <person name="Slot J."/>
            <person name="Riley R."/>
            <person name="Boka B."/>
            <person name="Rigling D."/>
            <person name="Barry K."/>
            <person name="Lee J."/>
            <person name="Mihaltcheva S."/>
            <person name="LaButti K."/>
            <person name="Lipzen A."/>
            <person name="Waldron R."/>
            <person name="Moloney N.M."/>
            <person name="Sperisen C."/>
            <person name="Kredics L."/>
            <person name="Vagvoelgyi C."/>
            <person name="Patrignani A."/>
            <person name="Fitzpatrick D."/>
            <person name="Nagy I."/>
            <person name="Doyle S."/>
            <person name="Anderson J.B."/>
            <person name="Grigoriev I.V."/>
            <person name="Gueldener U."/>
            <person name="Muensterkoetter M."/>
            <person name="Nagy L.G."/>
        </authorList>
    </citation>
    <scope>NUCLEOTIDE SEQUENCE [LARGE SCALE GENOMIC DNA]</scope>
    <source>
        <strain evidence="2">28-4</strain>
    </source>
</reference>
<keyword evidence="2" id="KW-1185">Reference proteome</keyword>
<sequence length="444" mass="50680">MVPLPQELIDSIVDEIPRIKPYSDLKNCALVAKAFRRQAQRNFFPDSFKAITLPIRAPSPDLSSQLKRCKDLYELIQANPDIATLVRCVTYKDIDVFDAIEAGEGHRMKHMDDTAHLVDHTLYLVLNQLVNLEALILDSFDLSMVSAKFATALLGRPVTYLMLDSIHIHHLKNLLILIRSSPALRSFSLRNITLVDYECQRVNWPYETERLTPDYDELVSLHIPHSAAEVETVVFELCKASDLLCMEALRSPGSPISLGRIENLEVYSTPEFENIPGSVNNTLLEISTWLLSLQPHLPMCSLPCLIPRDYENQPNTEGPAFPIKHVESLRVVFNLNSTDDVATSLEWWSHNFETACGQDCLIQEIVLVFSVTDPKWDISKIDFLVDNWWYLDCLFAGELLGINSSMPLLQKVSAVFCPERVFKRIQCVEFYTRMKELLPRIDWS</sequence>
<organism evidence="1 2">
    <name type="scientific">Armillaria solidipes</name>
    <dbReference type="NCBI Taxonomy" id="1076256"/>
    <lineage>
        <taxon>Eukaryota</taxon>
        <taxon>Fungi</taxon>
        <taxon>Dikarya</taxon>
        <taxon>Basidiomycota</taxon>
        <taxon>Agaricomycotina</taxon>
        <taxon>Agaricomycetes</taxon>
        <taxon>Agaricomycetidae</taxon>
        <taxon>Agaricales</taxon>
        <taxon>Marasmiineae</taxon>
        <taxon>Physalacriaceae</taxon>
        <taxon>Armillaria</taxon>
    </lineage>
</organism>
<evidence type="ECO:0000313" key="2">
    <source>
        <dbReference type="Proteomes" id="UP000218334"/>
    </source>
</evidence>
<evidence type="ECO:0000313" key="1">
    <source>
        <dbReference type="EMBL" id="PBK67828.1"/>
    </source>
</evidence>
<dbReference type="Proteomes" id="UP000218334">
    <property type="component" value="Unassembled WGS sequence"/>
</dbReference>